<dbReference type="EMBL" id="VSSQ01120588">
    <property type="protein sequence ID" value="MPN53454.1"/>
    <property type="molecule type" value="Genomic_DNA"/>
</dbReference>
<protein>
    <submittedName>
        <fullName evidence="1">Uncharacterized protein</fullName>
    </submittedName>
</protein>
<sequence length="71" mass="8250">MASVSAEIQVTRIEGFFKFEISPLIMTPSLSLHDMTEHKRIKQTTILQNLTIYKPLFQHPFSDYFALSFIT</sequence>
<reference evidence="1" key="1">
    <citation type="submission" date="2019-08" db="EMBL/GenBank/DDBJ databases">
        <authorList>
            <person name="Kucharzyk K."/>
            <person name="Murdoch R.W."/>
            <person name="Higgins S."/>
            <person name="Loffler F."/>
        </authorList>
    </citation>
    <scope>NUCLEOTIDE SEQUENCE</scope>
</reference>
<accession>A0A645IYX0</accession>
<name>A0A645IYX0_9ZZZZ</name>
<organism evidence="1">
    <name type="scientific">bioreactor metagenome</name>
    <dbReference type="NCBI Taxonomy" id="1076179"/>
    <lineage>
        <taxon>unclassified sequences</taxon>
        <taxon>metagenomes</taxon>
        <taxon>ecological metagenomes</taxon>
    </lineage>
</organism>
<evidence type="ECO:0000313" key="1">
    <source>
        <dbReference type="EMBL" id="MPN53454.1"/>
    </source>
</evidence>
<gene>
    <name evidence="1" type="ORF">SDC9_201118</name>
</gene>
<dbReference type="AlphaFoldDB" id="A0A645IYX0"/>
<comment type="caution">
    <text evidence="1">The sequence shown here is derived from an EMBL/GenBank/DDBJ whole genome shotgun (WGS) entry which is preliminary data.</text>
</comment>
<proteinExistence type="predicted"/>